<dbReference type="Proteomes" id="UP001352263">
    <property type="component" value="Unassembled WGS sequence"/>
</dbReference>
<evidence type="ECO:0000313" key="7">
    <source>
        <dbReference type="Proteomes" id="UP001352263"/>
    </source>
</evidence>
<accession>A0ABU6J1Z9</accession>
<protein>
    <submittedName>
        <fullName evidence="6">Aminotransferase class V-fold PLP-dependent enzyme</fullName>
    </submittedName>
</protein>
<dbReference type="EMBL" id="JAWIIV010000001">
    <property type="protein sequence ID" value="MEC4717646.1"/>
    <property type="molecule type" value="Genomic_DNA"/>
</dbReference>
<dbReference type="GO" id="GO:0008483">
    <property type="term" value="F:transaminase activity"/>
    <property type="evidence" value="ECO:0007669"/>
    <property type="project" value="UniProtKB-KW"/>
</dbReference>
<gene>
    <name evidence="6" type="ORF">RY831_00625</name>
</gene>
<dbReference type="Gene3D" id="3.40.640.10">
    <property type="entry name" value="Type I PLP-dependent aspartate aminotransferase-like (Major domain)"/>
    <property type="match status" value="1"/>
</dbReference>
<keyword evidence="2" id="KW-0663">Pyridoxal phosphate</keyword>
<evidence type="ECO:0000313" key="6">
    <source>
        <dbReference type="EMBL" id="MEC4717646.1"/>
    </source>
</evidence>
<evidence type="ECO:0000256" key="3">
    <source>
        <dbReference type="RuleBase" id="RU004075"/>
    </source>
</evidence>
<keyword evidence="7" id="KW-1185">Reference proteome</keyword>
<dbReference type="InterPro" id="IPR015422">
    <property type="entry name" value="PyrdxlP-dep_Trfase_small"/>
</dbReference>
<comment type="caution">
    <text evidence="6">The sequence shown here is derived from an EMBL/GenBank/DDBJ whole genome shotgun (WGS) entry which is preliminary data.</text>
</comment>
<evidence type="ECO:0000256" key="4">
    <source>
        <dbReference type="RuleBase" id="RU004504"/>
    </source>
</evidence>
<dbReference type="InterPro" id="IPR015424">
    <property type="entry name" value="PyrdxlP-dep_Trfase"/>
</dbReference>
<dbReference type="InterPro" id="IPR000192">
    <property type="entry name" value="Aminotrans_V_dom"/>
</dbReference>
<reference evidence="6 7" key="1">
    <citation type="submission" date="2023-10" db="EMBL/GenBank/DDBJ databases">
        <title>Noviherbaspirillum sp. CPCC 100848 genome assembly.</title>
        <authorList>
            <person name="Li X.Y."/>
            <person name="Fang X.M."/>
        </authorList>
    </citation>
    <scope>NUCLEOTIDE SEQUENCE [LARGE SCALE GENOMIC DNA]</scope>
    <source>
        <strain evidence="6 7">CPCC 100848</strain>
    </source>
</reference>
<comment type="cofactor">
    <cofactor evidence="1 4">
        <name>pyridoxal 5'-phosphate</name>
        <dbReference type="ChEBI" id="CHEBI:597326"/>
    </cofactor>
</comment>
<dbReference type="Pfam" id="PF00266">
    <property type="entry name" value="Aminotran_5"/>
    <property type="match status" value="1"/>
</dbReference>
<evidence type="ECO:0000256" key="1">
    <source>
        <dbReference type="ARBA" id="ARBA00001933"/>
    </source>
</evidence>
<dbReference type="PANTHER" id="PTHR43586:SF24">
    <property type="entry name" value="BLR4730 PROTEIN"/>
    <property type="match status" value="1"/>
</dbReference>
<organism evidence="6 7">
    <name type="scientific">Noviherbaspirillum album</name>
    <dbReference type="NCBI Taxonomy" id="3080276"/>
    <lineage>
        <taxon>Bacteria</taxon>
        <taxon>Pseudomonadati</taxon>
        <taxon>Pseudomonadota</taxon>
        <taxon>Betaproteobacteria</taxon>
        <taxon>Burkholderiales</taxon>
        <taxon>Oxalobacteraceae</taxon>
        <taxon>Noviherbaspirillum</taxon>
    </lineage>
</organism>
<proteinExistence type="inferred from homology"/>
<dbReference type="InterPro" id="IPR020578">
    <property type="entry name" value="Aminotrans_V_PyrdxlP_BS"/>
</dbReference>
<dbReference type="Gene3D" id="3.90.1150.10">
    <property type="entry name" value="Aspartate Aminotransferase, domain 1"/>
    <property type="match status" value="1"/>
</dbReference>
<dbReference type="SUPFAM" id="SSF53383">
    <property type="entry name" value="PLP-dependent transferases"/>
    <property type="match status" value="1"/>
</dbReference>
<sequence length="405" mass="44416">MHRDLPPSLLECLRNTTPGTDEVIHLNNAGASLMPRVVLDTVLDHLRLEARIGAYEAAEAEHARIEKVYASVARLLNAHPDEIAVVENATRAWDMAFYALPLKRGDIVLTSTTEYAGNYISYLQLQQTRGIEIRILPNDERGQVSVSAARDMLKDPRVRLISLPLIASNGGPVQPVGAIGPMARAAGVWFLLDACQGVGHLPVDVKKIGCHMLSATSRKYLRGPRGMGFLYIEQELCRQLEPPFLDLHAARLEAPDRFRVRPDARRFENWECNVAAKLGMGSAIDHALDIGIDVIWRRILALSDSLREGLAAIAGVRVHDAGLVKSGIVSFAVEGLSAAEVQRALAAQEKRINVSTTTFRSTMLDMQQRGLTELVRASVHAYNAEHEIDTLVTSIDLLAKGKAHA</sequence>
<evidence type="ECO:0000256" key="2">
    <source>
        <dbReference type="ARBA" id="ARBA00022898"/>
    </source>
</evidence>
<dbReference type="PANTHER" id="PTHR43586">
    <property type="entry name" value="CYSTEINE DESULFURASE"/>
    <property type="match status" value="1"/>
</dbReference>
<keyword evidence="6" id="KW-0808">Transferase</keyword>
<dbReference type="PROSITE" id="PS00595">
    <property type="entry name" value="AA_TRANSFER_CLASS_5"/>
    <property type="match status" value="1"/>
</dbReference>
<name>A0ABU6J1Z9_9BURK</name>
<feature type="domain" description="Aminotransferase class V" evidence="5">
    <location>
        <begin position="24"/>
        <end position="391"/>
    </location>
</feature>
<keyword evidence="6" id="KW-0032">Aminotransferase</keyword>
<dbReference type="RefSeq" id="WP_326504398.1">
    <property type="nucleotide sequence ID" value="NZ_JAWIIV010000001.1"/>
</dbReference>
<comment type="similarity">
    <text evidence="3">Belongs to the class-V pyridoxal-phosphate-dependent aminotransferase family.</text>
</comment>
<dbReference type="InterPro" id="IPR015421">
    <property type="entry name" value="PyrdxlP-dep_Trfase_major"/>
</dbReference>
<evidence type="ECO:0000259" key="5">
    <source>
        <dbReference type="Pfam" id="PF00266"/>
    </source>
</evidence>